<organism evidence="1 2">
    <name type="scientific">Desulforamulus ruminis (strain ATCC 23193 / DSM 2154 / NCIMB 8452 / DL)</name>
    <name type="common">Desulfotomaculum ruminis</name>
    <dbReference type="NCBI Taxonomy" id="696281"/>
    <lineage>
        <taxon>Bacteria</taxon>
        <taxon>Bacillati</taxon>
        <taxon>Bacillota</taxon>
        <taxon>Clostridia</taxon>
        <taxon>Eubacteriales</taxon>
        <taxon>Peptococcaceae</taxon>
        <taxon>Desulforamulus</taxon>
    </lineage>
</organism>
<proteinExistence type="predicted"/>
<dbReference type="HOGENOM" id="CLU_3327218_0_0_9"/>
<name>F6DS47_DESRL</name>
<evidence type="ECO:0000313" key="2">
    <source>
        <dbReference type="Proteomes" id="UP000009234"/>
    </source>
</evidence>
<gene>
    <name evidence="1" type="ordered locus">Desru_0523</name>
</gene>
<protein>
    <submittedName>
        <fullName evidence="1">Uncharacterized protein</fullName>
    </submittedName>
</protein>
<keyword evidence="2" id="KW-1185">Reference proteome</keyword>
<evidence type="ECO:0000313" key="1">
    <source>
        <dbReference type="EMBL" id="AEG58809.1"/>
    </source>
</evidence>
<dbReference type="Proteomes" id="UP000009234">
    <property type="component" value="Chromosome"/>
</dbReference>
<dbReference type="AlphaFoldDB" id="F6DS47"/>
<dbReference type="EMBL" id="CP002780">
    <property type="protein sequence ID" value="AEG58809.1"/>
    <property type="molecule type" value="Genomic_DNA"/>
</dbReference>
<sequence>MQNKASAAPIGLAEAKFSFLVFCEREDEWGGGVWNKRN</sequence>
<reference evidence="1 2" key="2">
    <citation type="journal article" date="2012" name="Stand. Genomic Sci.">
        <title>Complete genome sequence of the sulfate-reducing firmicute Desulfotomaculum ruminis type strain (DL(T)).</title>
        <authorList>
            <person name="Spring S."/>
            <person name="Visser M."/>
            <person name="Lu M."/>
            <person name="Copeland A."/>
            <person name="Lapidus A."/>
            <person name="Lucas S."/>
            <person name="Cheng J.F."/>
            <person name="Han C."/>
            <person name="Tapia R."/>
            <person name="Goodwin L.A."/>
            <person name="Pitluck S."/>
            <person name="Ivanova N."/>
            <person name="Land M."/>
            <person name="Hauser L."/>
            <person name="Larimer F."/>
            <person name="Rohde M."/>
            <person name="Goker M."/>
            <person name="Detter J.C."/>
            <person name="Kyrpides N.C."/>
            <person name="Woyke T."/>
            <person name="Schaap P.J."/>
            <person name="Plugge C.M."/>
            <person name="Muyzer G."/>
            <person name="Kuever J."/>
            <person name="Pereira I.A."/>
            <person name="Parshina S.N."/>
            <person name="Bernier-Latmani R."/>
            <person name="Stams A.J."/>
            <person name="Klenk H.P."/>
        </authorList>
    </citation>
    <scope>NUCLEOTIDE SEQUENCE [LARGE SCALE GENOMIC DNA]</scope>
    <source>
        <strain evidence="2">ATCC 23193 / DSM 2154 / NCIB 8452 / DL</strain>
    </source>
</reference>
<reference evidence="2" key="1">
    <citation type="submission" date="2011-05" db="EMBL/GenBank/DDBJ databases">
        <title>Complete sequence of Desulfotomaculum ruminis DSM 2154.</title>
        <authorList>
            <person name="Lucas S."/>
            <person name="Copeland A."/>
            <person name="Lapidus A."/>
            <person name="Cheng J.-F."/>
            <person name="Goodwin L."/>
            <person name="Pitluck S."/>
            <person name="Lu M."/>
            <person name="Detter J.C."/>
            <person name="Han C."/>
            <person name="Tapia R."/>
            <person name="Land M."/>
            <person name="Hauser L."/>
            <person name="Kyrpides N."/>
            <person name="Ivanova N."/>
            <person name="Mikhailova N."/>
            <person name="Pagani I."/>
            <person name="Stams A.J.M."/>
            <person name="Plugge C.M."/>
            <person name="Muyzer G."/>
            <person name="Kuever J."/>
            <person name="Parshina S.N."/>
            <person name="Ivanova A.E."/>
            <person name="Nazina T.N."/>
            <person name="Brambilla E."/>
            <person name="Spring S."/>
            <person name="Klenk H.-P."/>
            <person name="Woyke T."/>
        </authorList>
    </citation>
    <scope>NUCLEOTIDE SEQUENCE [LARGE SCALE GENOMIC DNA]</scope>
    <source>
        <strain evidence="2">ATCC 23193 / DSM 2154 / NCIB 8452 / DL</strain>
    </source>
</reference>
<dbReference type="KEGG" id="dru:Desru_0523"/>
<accession>F6DS47</accession>